<accession>A0A3A3FYD9</accession>
<keyword evidence="2" id="KW-1185">Reference proteome</keyword>
<reference evidence="2" key="1">
    <citation type="submission" date="2018-09" db="EMBL/GenBank/DDBJ databases">
        <authorList>
            <person name="Zhu H."/>
        </authorList>
    </citation>
    <scope>NUCLEOTIDE SEQUENCE [LARGE SCALE GENOMIC DNA]</scope>
    <source>
        <strain evidence="2">K1R23-30</strain>
    </source>
</reference>
<sequence>MRQKNSMTEDSIEALTQAMMGDETEQARNVFRDALRALVAVAKAELRDMLIVKDAEARNGSAKEEAA</sequence>
<comment type="caution">
    <text evidence="1">The sequence shown here is derived from an EMBL/GenBank/DDBJ whole genome shotgun (WGS) entry which is preliminary data.</text>
</comment>
<name>A0A3A3FYD9_9BURK</name>
<dbReference type="Proteomes" id="UP000265955">
    <property type="component" value="Unassembled WGS sequence"/>
</dbReference>
<dbReference type="EMBL" id="QYUO01000003">
    <property type="protein sequence ID" value="RJF92109.1"/>
    <property type="molecule type" value="Genomic_DNA"/>
</dbReference>
<proteinExistence type="predicted"/>
<evidence type="ECO:0000313" key="2">
    <source>
        <dbReference type="Proteomes" id="UP000265955"/>
    </source>
</evidence>
<dbReference type="AlphaFoldDB" id="A0A3A3FYD9"/>
<organism evidence="1 2">
    <name type="scientific">Noviherbaspirillum saxi</name>
    <dbReference type="NCBI Taxonomy" id="2320863"/>
    <lineage>
        <taxon>Bacteria</taxon>
        <taxon>Pseudomonadati</taxon>
        <taxon>Pseudomonadota</taxon>
        <taxon>Betaproteobacteria</taxon>
        <taxon>Burkholderiales</taxon>
        <taxon>Oxalobacteraceae</taxon>
        <taxon>Noviherbaspirillum</taxon>
    </lineage>
</organism>
<protein>
    <submittedName>
        <fullName evidence="1">Uncharacterized protein</fullName>
    </submittedName>
</protein>
<gene>
    <name evidence="1" type="ORF">D3871_26040</name>
</gene>
<dbReference type="RefSeq" id="WP_119771994.1">
    <property type="nucleotide sequence ID" value="NZ_QYUO01000003.1"/>
</dbReference>
<evidence type="ECO:0000313" key="1">
    <source>
        <dbReference type="EMBL" id="RJF92109.1"/>
    </source>
</evidence>